<dbReference type="SUPFAM" id="SSF51161">
    <property type="entry name" value="Trimeric LpxA-like enzymes"/>
    <property type="match status" value="1"/>
</dbReference>
<dbReference type="eggNOG" id="COG0663">
    <property type="taxonomic scope" value="Bacteria"/>
</dbReference>
<name>A0A0S2W0V7_9FIRM</name>
<dbReference type="PATRIC" id="fig|1297617.4.peg.628"/>
<reference evidence="2" key="2">
    <citation type="submission" date="2015-04" db="EMBL/GenBank/DDBJ databases">
        <title>A butyrogenic pathway from the amino acid lysine in a human gut commensal.</title>
        <authorList>
            <person name="de Vos W.M."/>
            <person name="Bui N.T.P."/>
            <person name="Plugge C.M."/>
            <person name="Ritari J."/>
        </authorList>
    </citation>
    <scope>NUCLEOTIDE SEQUENCE [LARGE SCALE GENOMIC DNA]</scope>
    <source>
        <strain evidence="2">AF211</strain>
    </source>
</reference>
<dbReference type="InterPro" id="IPR050484">
    <property type="entry name" value="Transf_Hexapept/Carb_Anhydrase"/>
</dbReference>
<accession>A0A0S2W0V7</accession>
<dbReference type="STRING" id="1297617.IB211_00619c"/>
<gene>
    <name evidence="1" type="ORF">IB211_00619c</name>
</gene>
<reference evidence="1 2" key="1">
    <citation type="journal article" date="2015" name="Nat. Commun.">
        <title>Production of butyrate from lysine and the Amadori product fructoselysine by a human gut commensal.</title>
        <authorList>
            <person name="Bui T.P."/>
            <person name="Ritari J."/>
            <person name="Boeren S."/>
            <person name="de Waard P."/>
            <person name="Plugge C.M."/>
            <person name="de Vos W.M."/>
        </authorList>
    </citation>
    <scope>NUCLEOTIDE SEQUENCE [LARGE SCALE GENOMIC DNA]</scope>
    <source>
        <strain evidence="1 2">AF211</strain>
    </source>
</reference>
<dbReference type="PANTHER" id="PTHR13061">
    <property type="entry name" value="DYNACTIN SUBUNIT P25"/>
    <property type="match status" value="1"/>
</dbReference>
<dbReference type="InterPro" id="IPR001451">
    <property type="entry name" value="Hexapep"/>
</dbReference>
<dbReference type="AlphaFoldDB" id="A0A0S2W0V7"/>
<dbReference type="CDD" id="cd04645">
    <property type="entry name" value="LbH_gamma_CA_like"/>
    <property type="match status" value="1"/>
</dbReference>
<dbReference type="Pfam" id="PF14602">
    <property type="entry name" value="Hexapep_2"/>
    <property type="match status" value="1"/>
</dbReference>
<dbReference type="InterPro" id="IPR047324">
    <property type="entry name" value="LbH_gamma_CA-like"/>
</dbReference>
<dbReference type="Proteomes" id="UP000064844">
    <property type="component" value="Chromosome"/>
</dbReference>
<dbReference type="EMBL" id="CP011307">
    <property type="protein sequence ID" value="ALP93014.1"/>
    <property type="molecule type" value="Genomic_DNA"/>
</dbReference>
<dbReference type="PANTHER" id="PTHR13061:SF29">
    <property type="entry name" value="GAMMA CARBONIC ANHYDRASE-LIKE 1, MITOCHONDRIAL-RELATED"/>
    <property type="match status" value="1"/>
</dbReference>
<organism evidence="1 2">
    <name type="scientific">Intestinimonas butyriciproducens</name>
    <dbReference type="NCBI Taxonomy" id="1297617"/>
    <lineage>
        <taxon>Bacteria</taxon>
        <taxon>Bacillati</taxon>
        <taxon>Bacillota</taxon>
        <taxon>Clostridia</taxon>
        <taxon>Eubacteriales</taxon>
        <taxon>Intestinimonas</taxon>
    </lineage>
</organism>
<keyword evidence="2" id="KW-1185">Reference proteome</keyword>
<evidence type="ECO:0000313" key="1">
    <source>
        <dbReference type="EMBL" id="ALP93014.1"/>
    </source>
</evidence>
<evidence type="ECO:0000313" key="2">
    <source>
        <dbReference type="Proteomes" id="UP000064844"/>
    </source>
</evidence>
<dbReference type="Gene3D" id="2.160.10.10">
    <property type="entry name" value="Hexapeptide repeat proteins"/>
    <property type="match status" value="1"/>
</dbReference>
<protein>
    <submittedName>
        <fullName evidence="1">Carbonic anhydrase, family 3</fullName>
    </submittedName>
</protein>
<dbReference type="RefSeq" id="WP_058117056.1">
    <property type="nucleotide sequence ID" value="NZ_CALICV010000144.1"/>
</dbReference>
<dbReference type="InterPro" id="IPR011004">
    <property type="entry name" value="Trimer_LpxA-like_sf"/>
</dbReference>
<sequence>MSTLYPYKGHFPLVDPNTFLAPGARVIGDVTLAEGVSIWYNVVVRGDVNHIAIGKWSNIQDNTTVHADSGRSGLNARSGIPTIIGDNVTVGHNCILHACTIEDCCLIGMGAVILDGAYIGRGSVIGAGALVLKGTVIPPFSVVVGSPAKVIKTRDEGSLAERLDHTQHYYHLAMENKASLGL</sequence>
<dbReference type="KEGG" id="ibu:IB211_00619c"/>
<dbReference type="Pfam" id="PF00132">
    <property type="entry name" value="Hexapep"/>
    <property type="match status" value="1"/>
</dbReference>
<proteinExistence type="predicted"/>